<dbReference type="Pfam" id="PF00270">
    <property type="entry name" value="DEAD"/>
    <property type="match status" value="1"/>
</dbReference>
<keyword evidence="4" id="KW-0067">ATP-binding</keyword>
<dbReference type="SMART" id="SM00847">
    <property type="entry name" value="HA2"/>
    <property type="match status" value="1"/>
</dbReference>
<dbReference type="Gene3D" id="1.20.120.1080">
    <property type="match status" value="1"/>
</dbReference>
<evidence type="ECO:0000256" key="4">
    <source>
        <dbReference type="ARBA" id="ARBA00022840"/>
    </source>
</evidence>
<evidence type="ECO:0000259" key="6">
    <source>
        <dbReference type="PROSITE" id="PS51194"/>
    </source>
</evidence>
<name>A0A2T3JMH7_9GAMM</name>
<dbReference type="GO" id="GO:0003676">
    <property type="term" value="F:nucleic acid binding"/>
    <property type="evidence" value="ECO:0007669"/>
    <property type="project" value="InterPro"/>
</dbReference>
<evidence type="ECO:0000256" key="3">
    <source>
        <dbReference type="ARBA" id="ARBA00022806"/>
    </source>
</evidence>
<dbReference type="AlphaFoldDB" id="A0A2T3JMH7"/>
<dbReference type="Proteomes" id="UP000240987">
    <property type="component" value="Unassembled WGS sequence"/>
</dbReference>
<dbReference type="SUPFAM" id="SSF52540">
    <property type="entry name" value="P-loop containing nucleoside triphosphate hydrolases"/>
    <property type="match status" value="1"/>
</dbReference>
<dbReference type="GO" id="GO:0005524">
    <property type="term" value="F:ATP binding"/>
    <property type="evidence" value="ECO:0007669"/>
    <property type="project" value="UniProtKB-KW"/>
</dbReference>
<reference evidence="7 8" key="1">
    <citation type="submission" date="2018-01" db="EMBL/GenBank/DDBJ databases">
        <title>Whole genome sequencing of Histamine producing bacteria.</title>
        <authorList>
            <person name="Butler K."/>
        </authorList>
    </citation>
    <scope>NUCLEOTIDE SEQUENCE [LARGE SCALE GENOMIC DNA]</scope>
    <source>
        <strain evidence="7 8">JCM 12947</strain>
    </source>
</reference>
<evidence type="ECO:0000313" key="8">
    <source>
        <dbReference type="Proteomes" id="UP000240987"/>
    </source>
</evidence>
<gene>
    <name evidence="7" type="ORF">C9J12_05790</name>
</gene>
<dbReference type="PROSITE" id="PS51192">
    <property type="entry name" value="HELICASE_ATP_BIND_1"/>
    <property type="match status" value="1"/>
</dbReference>
<dbReference type="InterPro" id="IPR007502">
    <property type="entry name" value="Helicase-assoc_dom"/>
</dbReference>
<keyword evidence="3 7" id="KW-0347">Helicase</keyword>
<proteinExistence type="predicted"/>
<protein>
    <submittedName>
        <fullName evidence="7">DEAD/DEAH box helicase</fullName>
    </submittedName>
</protein>
<dbReference type="CDD" id="cd18791">
    <property type="entry name" value="SF2_C_RHA"/>
    <property type="match status" value="1"/>
</dbReference>
<dbReference type="PROSITE" id="PS51194">
    <property type="entry name" value="HELICASE_CTER"/>
    <property type="match status" value="1"/>
</dbReference>
<dbReference type="SMART" id="SM00487">
    <property type="entry name" value="DEXDc"/>
    <property type="match status" value="1"/>
</dbReference>
<feature type="domain" description="Helicase ATP-binding" evidence="5">
    <location>
        <begin position="14"/>
        <end position="167"/>
    </location>
</feature>
<keyword evidence="8" id="KW-1185">Reference proteome</keyword>
<keyword evidence="1" id="KW-0547">Nucleotide-binding</keyword>
<evidence type="ECO:0000256" key="1">
    <source>
        <dbReference type="ARBA" id="ARBA00022741"/>
    </source>
</evidence>
<dbReference type="InterPro" id="IPR001650">
    <property type="entry name" value="Helicase_C-like"/>
</dbReference>
<organism evidence="7 8">
    <name type="scientific">Photobacterium frigidiphilum</name>
    <dbReference type="NCBI Taxonomy" id="264736"/>
    <lineage>
        <taxon>Bacteria</taxon>
        <taxon>Pseudomonadati</taxon>
        <taxon>Pseudomonadota</taxon>
        <taxon>Gammaproteobacteria</taxon>
        <taxon>Vibrionales</taxon>
        <taxon>Vibrionaceae</taxon>
        <taxon>Photobacterium</taxon>
    </lineage>
</organism>
<feature type="domain" description="Helicase C-terminal" evidence="6">
    <location>
        <begin position="197"/>
        <end position="367"/>
    </location>
</feature>
<dbReference type="PANTHER" id="PTHR43519:SF1">
    <property type="entry name" value="ATP-DEPENDENT RNA HELICASE HRPB"/>
    <property type="match status" value="1"/>
</dbReference>
<dbReference type="Pfam" id="PF00271">
    <property type="entry name" value="Helicase_C"/>
    <property type="match status" value="1"/>
</dbReference>
<dbReference type="InterPro" id="IPR027417">
    <property type="entry name" value="P-loop_NTPase"/>
</dbReference>
<dbReference type="OrthoDB" id="9805617at2"/>
<comment type="caution">
    <text evidence="7">The sequence shown here is derived from an EMBL/GenBank/DDBJ whole genome shotgun (WGS) entry which is preliminary data.</text>
</comment>
<dbReference type="SMART" id="SM00490">
    <property type="entry name" value="HELICc"/>
    <property type="match status" value="1"/>
</dbReference>
<sequence>MQNPLPIDSLKLDFLKALQTSHLVIEAETGSGKSTRLPLWAAESGRVLVVEPRRVACTALAEYVASSNGETLGKRIGYAIRFDNRFNDNTQVVFVTPGVALRWMIEDKLQSFTTIMIDEFHERRWDTDLLLALLKKENAHQLIATSATMDSQRLADYLGAQHLKATGRTYNVEVVYKANDSRDMPDARGIERKIKEVVEQYYREQGDILIFLPGRKEISQCVSTLAQHFKEQISLGLIDVIPLHASVSDDERYRALTQSDKQRIIVATNVAETSLTIPGVTLIIDSGLERRTHQRNGRTVLGLHAISNASSEQRKGRAGRVSEGICVRLYGKAAPLEHLTPPELHREELVEPMLAAACCGYKFNDLAFVDSLPEKTTQQAIDRLRNMRAIDEKGRVTAHGRLLFPLPIDTLFAHLITVMPNKASQEAMVDLSAALSVPQRLWQFPKNAEGREELVQWQPQHCDATTLIKILREDAPESLNVDRQVLQDARQLSSQIREALELPMLEVATSIKREQWLNAVIEAAPELVFVRREKRKQALGNGYSEVSIGRESRFSDNDEAAIVFDQYAMPGRGSKQTLALATCMTPITLDQMIALDLGEQVAGKSEIVEGECRVEIERRYAGRVIQRQWQKPKGSVAKETLVDLILQGHMLSGLAEKISADIQQWNLYLALGRYDASLYNTNIKPEPVDVVKWLSIQIEDLGIESSDDLALFSMDDFHFEGIPEWEREDFDTEYPYQVQLNDLVMNIKYDIYRKSVVATYIKGNRKADPKRWELPRWQGWKIQYCKASRTIDIK</sequence>
<dbReference type="InterPro" id="IPR014001">
    <property type="entry name" value="Helicase_ATP-bd"/>
</dbReference>
<evidence type="ECO:0000313" key="7">
    <source>
        <dbReference type="EMBL" id="PSU50241.1"/>
    </source>
</evidence>
<dbReference type="GO" id="GO:0016787">
    <property type="term" value="F:hydrolase activity"/>
    <property type="evidence" value="ECO:0007669"/>
    <property type="project" value="UniProtKB-KW"/>
</dbReference>
<accession>A0A2T3JMH7</accession>
<evidence type="ECO:0000256" key="2">
    <source>
        <dbReference type="ARBA" id="ARBA00022801"/>
    </source>
</evidence>
<dbReference type="CDD" id="cd17917">
    <property type="entry name" value="DEXHc_RHA-like"/>
    <property type="match status" value="1"/>
</dbReference>
<evidence type="ECO:0000259" key="5">
    <source>
        <dbReference type="PROSITE" id="PS51192"/>
    </source>
</evidence>
<dbReference type="InterPro" id="IPR011545">
    <property type="entry name" value="DEAD/DEAH_box_helicase_dom"/>
</dbReference>
<dbReference type="Gene3D" id="3.40.50.300">
    <property type="entry name" value="P-loop containing nucleotide triphosphate hydrolases"/>
    <property type="match status" value="2"/>
</dbReference>
<dbReference type="GO" id="GO:0004386">
    <property type="term" value="F:helicase activity"/>
    <property type="evidence" value="ECO:0007669"/>
    <property type="project" value="UniProtKB-KW"/>
</dbReference>
<keyword evidence="2" id="KW-0378">Hydrolase</keyword>
<dbReference type="PANTHER" id="PTHR43519">
    <property type="entry name" value="ATP-DEPENDENT RNA HELICASE HRPB"/>
    <property type="match status" value="1"/>
</dbReference>
<dbReference type="RefSeq" id="WP_107241853.1">
    <property type="nucleotide sequence ID" value="NZ_PYMJ01000004.1"/>
</dbReference>
<dbReference type="EMBL" id="PYMJ01000004">
    <property type="protein sequence ID" value="PSU50241.1"/>
    <property type="molecule type" value="Genomic_DNA"/>
</dbReference>